<comment type="caution">
    <text evidence="1">The sequence shown here is derived from an EMBL/GenBank/DDBJ whole genome shotgun (WGS) entry which is preliminary data.</text>
</comment>
<dbReference type="Pfam" id="PF08238">
    <property type="entry name" value="Sel1"/>
    <property type="match status" value="5"/>
</dbReference>
<dbReference type="InterPro" id="IPR011990">
    <property type="entry name" value="TPR-like_helical_dom_sf"/>
</dbReference>
<name>A0A506ULL6_9PROT</name>
<dbReference type="InterPro" id="IPR006597">
    <property type="entry name" value="Sel1-like"/>
</dbReference>
<evidence type="ECO:0000313" key="1">
    <source>
        <dbReference type="EMBL" id="TPW34218.1"/>
    </source>
</evidence>
<dbReference type="AlphaFoldDB" id="A0A506ULL6"/>
<dbReference type="InterPro" id="IPR052945">
    <property type="entry name" value="Mitotic_Regulator"/>
</dbReference>
<dbReference type="EMBL" id="SORZ01000002">
    <property type="protein sequence ID" value="TPW34218.1"/>
    <property type="molecule type" value="Genomic_DNA"/>
</dbReference>
<dbReference type="PANTHER" id="PTHR43628:SF1">
    <property type="entry name" value="CHITIN SYNTHASE REGULATORY FACTOR 2-RELATED"/>
    <property type="match status" value="1"/>
</dbReference>
<proteinExistence type="predicted"/>
<gene>
    <name evidence="1" type="ORF">E3202_06820</name>
</gene>
<reference evidence="1 2" key="1">
    <citation type="submission" date="2019-03" db="EMBL/GenBank/DDBJ databases">
        <title>The complete genome sequence of Neokomagataea sp. Jb2 NBRC113641.</title>
        <authorList>
            <person name="Chua K.-O."/>
            <person name="Chan K.-G."/>
            <person name="See-Too W.-S."/>
        </authorList>
    </citation>
    <scope>NUCLEOTIDE SEQUENCE [LARGE SCALE GENOMIC DNA]</scope>
    <source>
        <strain evidence="1 2">Jb2</strain>
    </source>
</reference>
<organism evidence="1 2">
    <name type="scientific">Oecophyllibacter saccharovorans</name>
    <dbReference type="NCBI Taxonomy" id="2558360"/>
    <lineage>
        <taxon>Bacteria</taxon>
        <taxon>Pseudomonadati</taxon>
        <taxon>Pseudomonadota</taxon>
        <taxon>Alphaproteobacteria</taxon>
        <taxon>Acetobacterales</taxon>
        <taxon>Acetobacteraceae</taxon>
        <taxon>Oecophyllibacter</taxon>
    </lineage>
</organism>
<dbReference type="SUPFAM" id="SSF81901">
    <property type="entry name" value="HCP-like"/>
    <property type="match status" value="1"/>
</dbReference>
<protein>
    <submittedName>
        <fullName evidence="1">Sel1 repeat family protein</fullName>
    </submittedName>
</protein>
<dbReference type="SMART" id="SM00671">
    <property type="entry name" value="SEL1"/>
    <property type="match status" value="4"/>
</dbReference>
<sequence>MILQLPSLRTAFPTGLFKRLRPKKKPGRPTSRQADWPAELQGIYTRALKGHTLEQVLWGKALLDSIWLPPDPQQAREWFLIAAQAGEGAAHNMLGRCAHFGWGDKRDLAQARQHYENAARLGDLWGCYNLGICVLRGLGGPEDRSQAFRLFRHAALRGHAKSMNLLARFMEEGWETPRNPQAALEWYRRAATGGDYRGQHNYATALLAMNCGEEALFWWRQAVEEATPDILLAMQRSFARPDAPQDPALQRRVAQRLSNLAVAPAPAC</sequence>
<dbReference type="Proteomes" id="UP000315037">
    <property type="component" value="Unassembled WGS sequence"/>
</dbReference>
<dbReference type="RefSeq" id="WP_165600851.1">
    <property type="nucleotide sequence ID" value="NZ_SORZ01000002.1"/>
</dbReference>
<evidence type="ECO:0000313" key="2">
    <source>
        <dbReference type="Proteomes" id="UP000315037"/>
    </source>
</evidence>
<dbReference type="Gene3D" id="1.25.40.10">
    <property type="entry name" value="Tetratricopeptide repeat domain"/>
    <property type="match status" value="1"/>
</dbReference>
<dbReference type="PANTHER" id="PTHR43628">
    <property type="entry name" value="ACTIVATOR OF C KINASE PROTEIN 1-RELATED"/>
    <property type="match status" value="1"/>
</dbReference>
<keyword evidence="2" id="KW-1185">Reference proteome</keyword>
<accession>A0A506ULL6</accession>